<feature type="region of interest" description="Disordered" evidence="1">
    <location>
        <begin position="1666"/>
        <end position="1734"/>
    </location>
</feature>
<sequence>MPRSVVNNFDEDYEPKAVSKAPRTRAAVAASVSDSPLRRSTRIRHGSVNPDGSSPESVEETATLVKRTTRRRAIAVPEPTRNLRSRRNSASSSISENPELESAPGTPRASARSTRNNLQQDSSPDSPKPTARTRRSIRAVSESQSPPSVGRVTRRTRASSIESNIEHATKGATALMQHATSVLSTPSKRRRTQVSVVPSEPVLNEEINEDKTDSKTENEWMINEDTKIESSPEKTSTEPSTADGGGTRKSSESSPSVTSPCNKSVNEETKESEYQLGSTCQTETAESSPTNKVEISIKSLQSSSSQKKKHHSLDTPKELGRKIENLLNKSTEEHEQSPGNKENQKLNVSPEKVKKNLGFTVSNVNIIRESKSVGSALFVRNSDERKLNTSLDERVLSKSWHDTSVLKSIAVEDGKSVNVVANTSSSSSDEKTQKETSGVKFSNTTQNNSVLHEEGNQLSTKDRVVHSEDAEFMNVTTSCKRLDETAGENEILEEFSLYDSNDSNHSLDLNKDGLNFTAKNHIPDVDSETNDEVFEKPILPSRRSRKSGSDIIEKKQRDTQTKRFCLNLERIDNVVKFTTKTSSKISADENDDSLLTPQSQVKQGKRRQSLDKKNTSDEETDKTNTSPSKNDRPLNSNIKTHGDINSKNNANEDEYLDEKECREMKKQLVRENSPAKRHSKQLELVTREKDQLSGHNCQNVVSDSDASIGIADLFQDISADEWNKKVKKDISKASPTKSNLTPTMKKVSDTLAACESKNESDSEEDLVLVMDNSGGKNSNNKDYSKHNEASDSDETVIVDKSAYRGKADKKRRSASQKIAEKLENEDVDMDEMEEATQTEKSLGQSLNPNASMDCGISDQAKEESNRKSVATSQEEDMEMQEILSDAETIPISIAAEEEIGGEQEPLSPRKSQTDKKRKSKSKTPKKSIDVYKFNESSKDEKSDKASDEDSGEDVKKNVESWDKTSPMTQTPGMSRGHLNRNYSIVAVVDSDSRSDNLDDSEEASSDENLPLTGSLFNIESSEDEAISNQNKGDFNNTIDPDVAKELNLAGDDDVEYSDDNVAADECRASESEQSDEDDDGSDLEDFVVADDAVESSEASEDEVTEEESATVKSKYRRILKKSSSEDEAENQEEGENEKEGKKVEEEENEKDYVEDVDNQTETERTDKKSKRKSDRSTPVYRRQVRSEELITKSPEISDGPERLNFSLNRNETSSGKKIRKNTVVLDLGKVERTASPRVEELEKSVPKKKHSRVELWSNNTIDLCTPDQNSSSEVNDQNRSQSSSLDNSVGKKSAKKLKQKNLVEELAISTPYTINVMEEGNKLGTPETKTPKSGKKISKEKSPKSNNKNQRDSIQIIRESEVLKAKVSDLNLSVKTPNSESPITKFLMKEKLNESLPLLELNKKVKKLYDKEGLSKMKEEELVDNNASEIDEDKNEDDAEEFNIEDNDMNDEVQEAGNELNGNHEDDKRDDETDEESDKRESNRNEDGESDNEDEDEEEEDSNDDEVFENEKNKSITEITEQPETKMLEKRRKSKSKKFEPKPEDSIISQNESSITSNRKAQNKASTTSTMNGAENFTEDPSEDEENSTKKRKSLKESTARKKRARLESSGTPQTPQLTKKMRLLSNTGKSQQEDSDSDEGPDSIGFREARTEALQAMKNVATSLKAAKEAKKKKKQDQLERVRQEREVKVGKKSASKEPAIGRLKRLPDDLLNNLSDLPQRPQKRKKLSKKTEQIMPSRQMFAPGEPLKSSIRIENHSSPLSTAGGTTQFSVVNLQKVKKHPPKAPSVASFREQMLARNPRQPVSAFFMYQAKQKASGKHLLFQK</sequence>
<dbReference type="InParanoid" id="A0A6J0BKK6"/>
<name>A0A6J0BKK6_NEOLC</name>
<feature type="compositionally biased region" description="Low complexity" evidence="1">
    <location>
        <begin position="296"/>
        <end position="305"/>
    </location>
</feature>
<feature type="region of interest" description="Disordered" evidence="1">
    <location>
        <begin position="1315"/>
        <end position="1355"/>
    </location>
</feature>
<feature type="compositionally biased region" description="Polar residues" evidence="1">
    <location>
        <begin position="1609"/>
        <end position="1618"/>
    </location>
</feature>
<feature type="compositionally biased region" description="Low complexity" evidence="1">
    <location>
        <begin position="88"/>
        <end position="97"/>
    </location>
</feature>
<protein>
    <submittedName>
        <fullName evidence="3">Transcriptional regulator ATRX</fullName>
    </submittedName>
</protein>
<keyword evidence="2" id="KW-1185">Reference proteome</keyword>
<dbReference type="RefSeq" id="XP_015515156.1">
    <property type="nucleotide sequence ID" value="XM_015659670.2"/>
</dbReference>
<feature type="compositionally biased region" description="Acidic residues" evidence="1">
    <location>
        <begin position="1488"/>
        <end position="1508"/>
    </location>
</feature>
<feature type="compositionally biased region" description="Basic and acidic residues" evidence="1">
    <location>
        <begin position="935"/>
        <end position="962"/>
    </location>
</feature>
<dbReference type="OrthoDB" id="7701768at2759"/>
<dbReference type="GeneID" id="107220896"/>
<feature type="region of interest" description="Disordered" evidence="1">
    <location>
        <begin position="1411"/>
        <end position="1652"/>
    </location>
</feature>
<feature type="compositionally biased region" description="Polar residues" evidence="1">
    <location>
        <begin position="111"/>
        <end position="125"/>
    </location>
</feature>
<gene>
    <name evidence="3" type="primary">LOC107220896</name>
</gene>
<feature type="compositionally biased region" description="Polar residues" evidence="1">
    <location>
        <begin position="623"/>
        <end position="649"/>
    </location>
</feature>
<feature type="compositionally biased region" description="Polar residues" evidence="1">
    <location>
        <begin position="593"/>
        <end position="602"/>
    </location>
</feature>
<feature type="region of interest" description="Disordered" evidence="1">
    <location>
        <begin position="770"/>
        <end position="1219"/>
    </location>
</feature>
<feature type="compositionally biased region" description="Basic and acidic residues" evidence="1">
    <location>
        <begin position="1462"/>
        <end position="1487"/>
    </location>
</feature>
<feature type="compositionally biased region" description="Polar residues" evidence="1">
    <location>
        <begin position="1026"/>
        <end position="1038"/>
    </location>
</feature>
<feature type="compositionally biased region" description="Polar residues" evidence="1">
    <location>
        <begin position="275"/>
        <end position="293"/>
    </location>
</feature>
<feature type="compositionally biased region" description="Acidic residues" evidence="1">
    <location>
        <begin position="1072"/>
        <end position="1108"/>
    </location>
</feature>
<feature type="compositionally biased region" description="Basic and acidic residues" evidence="1">
    <location>
        <begin position="1411"/>
        <end position="1420"/>
    </location>
</feature>
<organism evidence="3">
    <name type="scientific">Neodiprion lecontei</name>
    <name type="common">Redheaded pine sawfly</name>
    <dbReference type="NCBI Taxonomy" id="441921"/>
    <lineage>
        <taxon>Eukaryota</taxon>
        <taxon>Metazoa</taxon>
        <taxon>Ecdysozoa</taxon>
        <taxon>Arthropoda</taxon>
        <taxon>Hexapoda</taxon>
        <taxon>Insecta</taxon>
        <taxon>Pterygota</taxon>
        <taxon>Neoptera</taxon>
        <taxon>Endopterygota</taxon>
        <taxon>Hymenoptera</taxon>
        <taxon>Tenthredinoidea</taxon>
        <taxon>Diprionidae</taxon>
        <taxon>Diprioninae</taxon>
        <taxon>Neodiprion</taxon>
    </lineage>
</organism>
<feature type="compositionally biased region" description="Acidic residues" evidence="1">
    <location>
        <begin position="1145"/>
        <end position="1160"/>
    </location>
</feature>
<accession>A0A6J0BKK6</accession>
<feature type="compositionally biased region" description="Polar residues" evidence="1">
    <location>
        <begin position="1256"/>
        <end position="1287"/>
    </location>
</feature>
<feature type="region of interest" description="Disordered" evidence="1">
    <location>
        <begin position="421"/>
        <end position="459"/>
    </location>
</feature>
<feature type="compositionally biased region" description="Low complexity" evidence="1">
    <location>
        <begin position="1711"/>
        <end position="1720"/>
    </location>
</feature>
<feature type="compositionally biased region" description="Polar residues" evidence="1">
    <location>
        <begin position="1205"/>
        <end position="1215"/>
    </location>
</feature>
<feature type="region of interest" description="Disordered" evidence="1">
    <location>
        <begin position="582"/>
        <end position="657"/>
    </location>
</feature>
<feature type="compositionally biased region" description="Acidic residues" evidence="1">
    <location>
        <begin position="1125"/>
        <end position="1136"/>
    </location>
</feature>
<proteinExistence type="predicted"/>
<feature type="compositionally biased region" description="Polar residues" evidence="1">
    <location>
        <begin position="838"/>
        <end position="850"/>
    </location>
</feature>
<feature type="compositionally biased region" description="Basic and acidic residues" evidence="1">
    <location>
        <begin position="1236"/>
        <end position="1245"/>
    </location>
</feature>
<feature type="region of interest" description="Disordered" evidence="1">
    <location>
        <begin position="1"/>
        <end position="323"/>
    </location>
</feature>
<feature type="compositionally biased region" description="Basic residues" evidence="1">
    <location>
        <begin position="915"/>
        <end position="925"/>
    </location>
</feature>
<feature type="compositionally biased region" description="Polar residues" evidence="1">
    <location>
        <begin position="435"/>
        <end position="450"/>
    </location>
</feature>
<feature type="compositionally biased region" description="Polar residues" evidence="1">
    <location>
        <begin position="1547"/>
        <end position="1575"/>
    </location>
</feature>
<evidence type="ECO:0000313" key="3">
    <source>
        <dbReference type="RefSeq" id="XP_015515156.1"/>
    </source>
</evidence>
<feature type="compositionally biased region" description="Basic and acidic residues" evidence="1">
    <location>
        <begin position="312"/>
        <end position="323"/>
    </location>
</feature>
<feature type="compositionally biased region" description="Basic and acidic residues" evidence="1">
    <location>
        <begin position="209"/>
        <end position="236"/>
    </location>
</feature>
<evidence type="ECO:0000313" key="2">
    <source>
        <dbReference type="Proteomes" id="UP000829291"/>
    </source>
</evidence>
<feature type="compositionally biased region" description="Polar residues" evidence="1">
    <location>
        <begin position="963"/>
        <end position="972"/>
    </location>
</feature>
<feature type="compositionally biased region" description="Acidic residues" evidence="1">
    <location>
        <begin position="1429"/>
        <end position="1454"/>
    </location>
</feature>
<reference evidence="3" key="1">
    <citation type="submission" date="2025-08" db="UniProtKB">
        <authorList>
            <consortium name="RefSeq"/>
        </authorList>
    </citation>
    <scope>IDENTIFICATION</scope>
    <source>
        <tissue evidence="3">Thorax and Abdomen</tissue>
    </source>
</reference>
<dbReference type="KEGG" id="nlo:107220896"/>
<feature type="compositionally biased region" description="Acidic residues" evidence="1">
    <location>
        <begin position="1050"/>
        <end position="1062"/>
    </location>
</feature>
<evidence type="ECO:0000256" key="1">
    <source>
        <dbReference type="SAM" id="MobiDB-lite"/>
    </source>
</evidence>
<feature type="compositionally biased region" description="Basic and acidic residues" evidence="1">
    <location>
        <begin position="1677"/>
        <end position="1691"/>
    </location>
</feature>
<feature type="compositionally biased region" description="Acidic residues" evidence="1">
    <location>
        <begin position="1577"/>
        <end position="1586"/>
    </location>
</feature>
<dbReference type="Proteomes" id="UP000829291">
    <property type="component" value="Chromosome 5"/>
</dbReference>
<feature type="compositionally biased region" description="Acidic residues" evidence="1">
    <location>
        <begin position="825"/>
        <end position="836"/>
    </location>
</feature>
<feature type="region of interest" description="Disordered" evidence="1">
    <location>
        <begin position="1236"/>
        <end position="1302"/>
    </location>
</feature>